<reference evidence="2 3" key="1">
    <citation type="submission" date="2023-09" db="EMBL/GenBank/DDBJ databases">
        <title>Complete genome of Streptomyces roseicoloratus T14.</title>
        <authorList>
            <person name="Bashizi T."/>
            <person name="Kim M.-J."/>
            <person name="Lee G."/>
            <person name="Tagele S.B."/>
            <person name="Shin J.-H."/>
        </authorList>
    </citation>
    <scope>NUCLEOTIDE SEQUENCE [LARGE SCALE GENOMIC DNA]</scope>
    <source>
        <strain evidence="2 3">T14</strain>
    </source>
</reference>
<evidence type="ECO:0000313" key="2">
    <source>
        <dbReference type="EMBL" id="WMX44468.1"/>
    </source>
</evidence>
<keyword evidence="1" id="KW-0812">Transmembrane</keyword>
<evidence type="ECO:0000313" key="3">
    <source>
        <dbReference type="Proteomes" id="UP001250858"/>
    </source>
</evidence>
<protein>
    <submittedName>
        <fullName evidence="2">TIGR04222 domain-containing membrane protein</fullName>
    </submittedName>
</protein>
<proteinExistence type="predicted"/>
<dbReference type="RefSeq" id="WP_309548030.1">
    <property type="nucleotide sequence ID" value="NZ_CP133762.1"/>
</dbReference>
<dbReference type="NCBIfam" id="TIGR04222">
    <property type="entry name" value="near_uncomplex"/>
    <property type="match status" value="1"/>
</dbReference>
<organism evidence="2 3">
    <name type="scientific">Streptomyces roseicoloratus</name>
    <dbReference type="NCBI Taxonomy" id="2508722"/>
    <lineage>
        <taxon>Bacteria</taxon>
        <taxon>Bacillati</taxon>
        <taxon>Actinomycetota</taxon>
        <taxon>Actinomycetes</taxon>
        <taxon>Kitasatosporales</taxon>
        <taxon>Streptomycetaceae</taxon>
        <taxon>Streptomyces</taxon>
    </lineage>
</organism>
<accession>A0ABY9RRT3</accession>
<dbReference type="EMBL" id="CP133762">
    <property type="protein sequence ID" value="WMX44468.1"/>
    <property type="molecule type" value="Genomic_DNA"/>
</dbReference>
<dbReference type="Proteomes" id="UP001250858">
    <property type="component" value="Chromosome"/>
</dbReference>
<evidence type="ECO:0000256" key="1">
    <source>
        <dbReference type="SAM" id="Phobius"/>
    </source>
</evidence>
<dbReference type="InterPro" id="IPR026467">
    <property type="entry name" value="Ser/Gly_Cys_C_dom"/>
</dbReference>
<sequence length="245" mass="25009">MVWVPLLLVSLVVTGVACTRVCRDAVLVDARGPGEGGEELTVVEAAYLAGGPLRVADLALVSLHQARLVLLAHTGWATVVDGNGGRDELERAVLRAIGPGGQSPVRAVRPLVAGTSCVRALADGLVARGLALPEAERRTSVAGGRGLLGAFLLTLVLAAAAVLLVPEGVRVPVAAWFAMPLLAGGLCLLVARAGGAGCWASPSGRRLLAGLSSTDPMTALARRGTVVLEPALRAAFRGHDSRHPS</sequence>
<name>A0ABY9RRT3_9ACTN</name>
<feature type="transmembrane region" description="Helical" evidence="1">
    <location>
        <begin position="147"/>
        <end position="165"/>
    </location>
</feature>
<keyword evidence="3" id="KW-1185">Reference proteome</keyword>
<keyword evidence="1" id="KW-1133">Transmembrane helix</keyword>
<gene>
    <name evidence="2" type="ORF">RGF97_05775</name>
</gene>
<feature type="transmembrane region" description="Helical" evidence="1">
    <location>
        <begin position="171"/>
        <end position="191"/>
    </location>
</feature>
<keyword evidence="1" id="KW-0472">Membrane</keyword>